<feature type="domain" description="NodB homology" evidence="1">
    <location>
        <begin position="7"/>
        <end position="185"/>
    </location>
</feature>
<dbReference type="AlphaFoldDB" id="A0A511R4E9"/>
<dbReference type="InterPro" id="IPR050248">
    <property type="entry name" value="Polysacc_deacetylase_ArnD"/>
</dbReference>
<protein>
    <recommendedName>
        <fullName evidence="1">NodB homology domain-containing protein</fullName>
    </recommendedName>
</protein>
<evidence type="ECO:0000259" key="1">
    <source>
        <dbReference type="PROSITE" id="PS51677"/>
    </source>
</evidence>
<name>A0A511R4E9_9DEIN</name>
<dbReference type="Pfam" id="PF01522">
    <property type="entry name" value="Polysacc_deac_1"/>
    <property type="match status" value="1"/>
</dbReference>
<organism evidence="2 3">
    <name type="scientific">Meiothermus hypogaeus NBRC 106114</name>
    <dbReference type="NCBI Taxonomy" id="1227553"/>
    <lineage>
        <taxon>Bacteria</taxon>
        <taxon>Thermotogati</taxon>
        <taxon>Deinococcota</taxon>
        <taxon>Deinococci</taxon>
        <taxon>Thermales</taxon>
        <taxon>Thermaceae</taxon>
        <taxon>Meiothermus</taxon>
    </lineage>
</organism>
<dbReference type="PANTHER" id="PTHR10587">
    <property type="entry name" value="GLYCOSYL TRANSFERASE-RELATED"/>
    <property type="match status" value="1"/>
</dbReference>
<proteinExistence type="predicted"/>
<dbReference type="InterPro" id="IPR002509">
    <property type="entry name" value="NODB_dom"/>
</dbReference>
<dbReference type="GO" id="GO:0016810">
    <property type="term" value="F:hydrolase activity, acting on carbon-nitrogen (but not peptide) bonds"/>
    <property type="evidence" value="ECO:0007669"/>
    <property type="project" value="InterPro"/>
</dbReference>
<evidence type="ECO:0000313" key="3">
    <source>
        <dbReference type="Proteomes" id="UP000321197"/>
    </source>
</evidence>
<dbReference type="Gene3D" id="3.20.20.370">
    <property type="entry name" value="Glycoside hydrolase/deacetylase"/>
    <property type="match status" value="1"/>
</dbReference>
<dbReference type="EMBL" id="BJXL01000104">
    <property type="protein sequence ID" value="GEM84481.1"/>
    <property type="molecule type" value="Genomic_DNA"/>
</dbReference>
<comment type="caution">
    <text evidence="2">The sequence shown here is derived from an EMBL/GenBank/DDBJ whole genome shotgun (WGS) entry which is preliminary data.</text>
</comment>
<evidence type="ECO:0000313" key="2">
    <source>
        <dbReference type="EMBL" id="GEM84481.1"/>
    </source>
</evidence>
<sequence length="204" mass="22295">MPVGEEKLVALTFDDGPWPDTVAVLEVLRQYGAKATFFWVGLHLQRRPEIAQQVVVEGHAIGNHTWSHRNTPMTPEEAGEEIERTAALIAHTTGLTTSLFRPPGGRLHNGLADYALQQGYTVVQWSVLGKDTEVLEAESIVENVLHNVQPGSIVLLHDGGGDRRKTVEALHTILPALQAQGYRFVTVPELLALNQAAIPKAPSH</sequence>
<dbReference type="GO" id="GO:0005975">
    <property type="term" value="P:carbohydrate metabolic process"/>
    <property type="evidence" value="ECO:0007669"/>
    <property type="project" value="InterPro"/>
</dbReference>
<gene>
    <name evidence="2" type="ORF">MHY01S_26470</name>
</gene>
<accession>A0A511R4E9</accession>
<dbReference type="Proteomes" id="UP000321197">
    <property type="component" value="Unassembled WGS sequence"/>
</dbReference>
<dbReference type="CDD" id="cd10917">
    <property type="entry name" value="CE4_NodB_like_6s_7s"/>
    <property type="match status" value="1"/>
</dbReference>
<dbReference type="PROSITE" id="PS51677">
    <property type="entry name" value="NODB"/>
    <property type="match status" value="1"/>
</dbReference>
<reference evidence="2 3" key="1">
    <citation type="submission" date="2019-07" db="EMBL/GenBank/DDBJ databases">
        <title>Whole genome shotgun sequence of Meiothermus hypogaeus NBRC 106114.</title>
        <authorList>
            <person name="Hosoyama A."/>
            <person name="Uohara A."/>
            <person name="Ohji S."/>
            <person name="Ichikawa N."/>
        </authorList>
    </citation>
    <scope>NUCLEOTIDE SEQUENCE [LARGE SCALE GENOMIC DNA]</scope>
    <source>
        <strain evidence="2 3">NBRC 106114</strain>
    </source>
</reference>
<dbReference type="SUPFAM" id="SSF88713">
    <property type="entry name" value="Glycoside hydrolase/deacetylase"/>
    <property type="match status" value="1"/>
</dbReference>
<dbReference type="InterPro" id="IPR011330">
    <property type="entry name" value="Glyco_hydro/deAcase_b/a-brl"/>
</dbReference>